<dbReference type="Pfam" id="PF10282">
    <property type="entry name" value="Lactonase"/>
    <property type="match status" value="1"/>
</dbReference>
<gene>
    <name evidence="3" type="ORF">EII40_09205</name>
</gene>
<dbReference type="PROSITE" id="PS51257">
    <property type="entry name" value="PROKAR_LIPOPROTEIN"/>
    <property type="match status" value="1"/>
</dbReference>
<dbReference type="Gene3D" id="2.130.10.10">
    <property type="entry name" value="YVTN repeat-like/Quinoprotein amine dehydrogenase"/>
    <property type="match status" value="1"/>
</dbReference>
<dbReference type="Proteomes" id="UP000278609">
    <property type="component" value="Unassembled WGS sequence"/>
</dbReference>
<sequence length="377" mass="41720">MKFFTFLWMCPLIVACSGKKNDTKQSIPEESLYLFVGTYTSPGESRGIYVYRFDEVTGTADSVTMAEVSNPSFLTLNADLTRIYAVSENGTDDSYVHALSFDSTEGRLTLLNSQKAGGSSPCYIELDPMGQRVVTANYGGGSISVFPTHTDGSLRPLTQLLSFKGEGRDPERQKQPHLHSVRFSPDGRYLFASDLGTDHLYRYKITPDSIPFDKNSVKVIQTLPGTGPRHFDFHPNGQYLYLLGELSGQVVVYHDHKGAMEVKQGIVADSMGARGSAHIKISPDGQFLYASNRLQGDGIAIFSVSPTDGTLTKAGYQPTGKHPRHFALTPDGRYLLVACRDEHKIQVFRRNPENGLLTDTRQDILVHRPVCLRFGAR</sequence>
<dbReference type="InterPro" id="IPR015943">
    <property type="entry name" value="WD40/YVTN_repeat-like_dom_sf"/>
</dbReference>
<comment type="caution">
    <text evidence="3">The sequence shown here is derived from an EMBL/GenBank/DDBJ whole genome shotgun (WGS) entry which is preliminary data.</text>
</comment>
<organism evidence="3 4">
    <name type="scientific">Tannerella forsythia</name>
    <name type="common">Bacteroides forsythus</name>
    <dbReference type="NCBI Taxonomy" id="28112"/>
    <lineage>
        <taxon>Bacteria</taxon>
        <taxon>Pseudomonadati</taxon>
        <taxon>Bacteroidota</taxon>
        <taxon>Bacteroidia</taxon>
        <taxon>Bacteroidales</taxon>
        <taxon>Tannerellaceae</taxon>
        <taxon>Tannerella</taxon>
    </lineage>
</organism>
<dbReference type="InterPro" id="IPR050282">
    <property type="entry name" value="Cycloisomerase_2"/>
</dbReference>
<dbReference type="GO" id="GO:0005829">
    <property type="term" value="C:cytosol"/>
    <property type="evidence" value="ECO:0007669"/>
    <property type="project" value="TreeGrafter"/>
</dbReference>
<dbReference type="AlphaFoldDB" id="A0A3P1XLJ8"/>
<evidence type="ECO:0000256" key="1">
    <source>
        <dbReference type="ARBA" id="ARBA00005564"/>
    </source>
</evidence>
<dbReference type="GO" id="GO:0017057">
    <property type="term" value="F:6-phosphogluconolactonase activity"/>
    <property type="evidence" value="ECO:0007669"/>
    <property type="project" value="TreeGrafter"/>
</dbReference>
<reference evidence="3 4" key="1">
    <citation type="submission" date="2018-11" db="EMBL/GenBank/DDBJ databases">
        <title>Genomes From Bacteria Associated with the Canine Oral Cavity: a Test Case for Automated Genome-Based Taxonomic Assignment.</title>
        <authorList>
            <person name="Coil D.A."/>
            <person name="Jospin G."/>
            <person name="Darling A.E."/>
            <person name="Wallis C."/>
            <person name="Davis I.J."/>
            <person name="Harris S."/>
            <person name="Eisen J.A."/>
            <person name="Holcombe L.J."/>
            <person name="O'Flynn C."/>
        </authorList>
    </citation>
    <scope>NUCLEOTIDE SEQUENCE [LARGE SCALE GENOMIC DNA]</scope>
    <source>
        <strain evidence="3 4">OH2617_COT-023</strain>
    </source>
</reference>
<dbReference type="PANTHER" id="PTHR30344:SF1">
    <property type="entry name" value="6-PHOSPHOGLUCONOLACTONASE"/>
    <property type="match status" value="1"/>
</dbReference>
<evidence type="ECO:0000313" key="4">
    <source>
        <dbReference type="Proteomes" id="UP000278609"/>
    </source>
</evidence>
<protein>
    <submittedName>
        <fullName evidence="3">Lactonase family protein</fullName>
    </submittedName>
</protein>
<dbReference type="InterPro" id="IPR019405">
    <property type="entry name" value="Lactonase_7-beta_prop"/>
</dbReference>
<comment type="similarity">
    <text evidence="1">Belongs to the cycloisomerase 2 family.</text>
</comment>
<dbReference type="InterPro" id="IPR011048">
    <property type="entry name" value="Haem_d1_sf"/>
</dbReference>
<dbReference type="EMBL" id="RQYS01000038">
    <property type="protein sequence ID" value="RRD59659.1"/>
    <property type="molecule type" value="Genomic_DNA"/>
</dbReference>
<evidence type="ECO:0000256" key="2">
    <source>
        <dbReference type="ARBA" id="ARBA00022526"/>
    </source>
</evidence>
<proteinExistence type="inferred from homology"/>
<accession>A0A3P1XLJ8</accession>
<dbReference type="SUPFAM" id="SSF51004">
    <property type="entry name" value="C-terminal (heme d1) domain of cytochrome cd1-nitrite reductase"/>
    <property type="match status" value="1"/>
</dbReference>
<dbReference type="PANTHER" id="PTHR30344">
    <property type="entry name" value="6-PHOSPHOGLUCONOLACTONASE-RELATED"/>
    <property type="match status" value="1"/>
</dbReference>
<dbReference type="OrthoDB" id="9790815at2"/>
<keyword evidence="2" id="KW-0119">Carbohydrate metabolism</keyword>
<dbReference type="RefSeq" id="WP_124751967.1">
    <property type="nucleotide sequence ID" value="NZ_RQYS01000038.1"/>
</dbReference>
<keyword evidence="2" id="KW-0313">Glucose metabolism</keyword>
<dbReference type="GO" id="GO:0006006">
    <property type="term" value="P:glucose metabolic process"/>
    <property type="evidence" value="ECO:0007669"/>
    <property type="project" value="UniProtKB-KW"/>
</dbReference>
<evidence type="ECO:0000313" key="3">
    <source>
        <dbReference type="EMBL" id="RRD59659.1"/>
    </source>
</evidence>
<dbReference type="FunFam" id="2.130.10.10:FF:000306">
    <property type="entry name" value="3-carboxymuconate cyclase"/>
    <property type="match status" value="1"/>
</dbReference>
<name>A0A3P1XLJ8_TANFO</name>